<sequence>MDKTGSCLCGAVRFTLGDVPGQTGACHCGMCRKFSGGVYLGVQVPGGKVTFQSDDTLARYASSAWAERGFCARCGSSLFYRVTAPGPHHDQHHFGLGSLDDTTGITLTEEIFIDRKPEGYAFAGDTHKMTEAEMMALFAPPES</sequence>
<dbReference type="PROSITE" id="PS51891">
    <property type="entry name" value="CENP_V_GFA"/>
    <property type="match status" value="1"/>
</dbReference>
<evidence type="ECO:0000256" key="1">
    <source>
        <dbReference type="ARBA" id="ARBA00005495"/>
    </source>
</evidence>
<evidence type="ECO:0000313" key="7">
    <source>
        <dbReference type="Proteomes" id="UP000428330"/>
    </source>
</evidence>
<dbReference type="PANTHER" id="PTHR33337:SF40">
    <property type="entry name" value="CENP-V_GFA DOMAIN-CONTAINING PROTEIN-RELATED"/>
    <property type="match status" value="1"/>
</dbReference>
<comment type="similarity">
    <text evidence="1">Belongs to the Gfa family.</text>
</comment>
<dbReference type="EMBL" id="CP034348">
    <property type="protein sequence ID" value="QGY00299.1"/>
    <property type="molecule type" value="Genomic_DNA"/>
</dbReference>
<evidence type="ECO:0000259" key="5">
    <source>
        <dbReference type="PROSITE" id="PS51891"/>
    </source>
</evidence>
<dbReference type="KEGG" id="rom:EI983_04710"/>
<dbReference type="OrthoDB" id="9807246at2"/>
<dbReference type="AlphaFoldDB" id="A0A6I6J695"/>
<keyword evidence="2" id="KW-0479">Metal-binding</keyword>
<keyword evidence="4" id="KW-0456">Lyase</keyword>
<dbReference type="GO" id="GO:0016846">
    <property type="term" value="F:carbon-sulfur lyase activity"/>
    <property type="evidence" value="ECO:0007669"/>
    <property type="project" value="InterPro"/>
</dbReference>
<keyword evidence="7" id="KW-1185">Reference proteome</keyword>
<evidence type="ECO:0000313" key="6">
    <source>
        <dbReference type="EMBL" id="QGY00299.1"/>
    </source>
</evidence>
<reference evidence="7" key="1">
    <citation type="submission" date="2018-12" db="EMBL/GenBank/DDBJ databases">
        <title>Complete genome sequence of Roseovarius sp. MME-070.</title>
        <authorList>
            <person name="Nam Y.-D."/>
            <person name="Kang J."/>
            <person name="Chung W.-H."/>
            <person name="Park Y.S."/>
        </authorList>
    </citation>
    <scope>NUCLEOTIDE SEQUENCE [LARGE SCALE GENOMIC DNA]</scope>
    <source>
        <strain evidence="7">MME-070</strain>
    </source>
</reference>
<dbReference type="SUPFAM" id="SSF51316">
    <property type="entry name" value="Mss4-like"/>
    <property type="match status" value="1"/>
</dbReference>
<dbReference type="InterPro" id="IPR006913">
    <property type="entry name" value="CENP-V/GFA"/>
</dbReference>
<evidence type="ECO:0000256" key="3">
    <source>
        <dbReference type="ARBA" id="ARBA00022833"/>
    </source>
</evidence>
<dbReference type="GO" id="GO:0046872">
    <property type="term" value="F:metal ion binding"/>
    <property type="evidence" value="ECO:0007669"/>
    <property type="project" value="UniProtKB-KW"/>
</dbReference>
<dbReference type="Gene3D" id="3.90.1590.10">
    <property type="entry name" value="glutathione-dependent formaldehyde- activating enzyme (gfa)"/>
    <property type="match status" value="1"/>
</dbReference>
<proteinExistence type="inferred from homology"/>
<dbReference type="PANTHER" id="PTHR33337">
    <property type="entry name" value="GFA DOMAIN-CONTAINING PROTEIN"/>
    <property type="match status" value="1"/>
</dbReference>
<organism evidence="6 7">
    <name type="scientific">Roseovarius faecimaris</name>
    <dbReference type="NCBI Taxonomy" id="2494550"/>
    <lineage>
        <taxon>Bacteria</taxon>
        <taxon>Pseudomonadati</taxon>
        <taxon>Pseudomonadota</taxon>
        <taxon>Alphaproteobacteria</taxon>
        <taxon>Rhodobacterales</taxon>
        <taxon>Roseobacteraceae</taxon>
        <taxon>Roseovarius</taxon>
    </lineage>
</organism>
<keyword evidence="3" id="KW-0862">Zinc</keyword>
<name>A0A6I6J695_9RHOB</name>
<evidence type="ECO:0000256" key="4">
    <source>
        <dbReference type="ARBA" id="ARBA00023239"/>
    </source>
</evidence>
<gene>
    <name evidence="6" type="ORF">EI983_04710</name>
</gene>
<evidence type="ECO:0000256" key="2">
    <source>
        <dbReference type="ARBA" id="ARBA00022723"/>
    </source>
</evidence>
<dbReference type="Proteomes" id="UP000428330">
    <property type="component" value="Chromosome"/>
</dbReference>
<feature type="domain" description="CENP-V/GFA" evidence="5">
    <location>
        <begin position="3"/>
        <end position="121"/>
    </location>
</feature>
<dbReference type="Pfam" id="PF04828">
    <property type="entry name" value="GFA"/>
    <property type="match status" value="1"/>
</dbReference>
<dbReference type="InterPro" id="IPR011057">
    <property type="entry name" value="Mss4-like_sf"/>
</dbReference>
<accession>A0A6I6J695</accession>
<protein>
    <submittedName>
        <fullName evidence="6">GFA family protein</fullName>
    </submittedName>
</protein>